<proteinExistence type="inferred from homology"/>
<dbReference type="Gene3D" id="3.40.50.1820">
    <property type="entry name" value="alpha/beta hydrolase"/>
    <property type="match status" value="2"/>
</dbReference>
<dbReference type="PANTHER" id="PTHR10992:SF1077">
    <property type="entry name" value="ALPHA_BETA FOLD HYDROLASE"/>
    <property type="match status" value="1"/>
</dbReference>
<comment type="catalytic activity">
    <reaction evidence="10">
        <text>a disubstituted aliphatic (S)-hydroxynitrile = a ketone + hydrogen cyanide</text>
        <dbReference type="Rhea" id="RHEA:56592"/>
        <dbReference type="ChEBI" id="CHEBI:17087"/>
        <dbReference type="ChEBI" id="CHEBI:18407"/>
        <dbReference type="ChEBI" id="CHEBI:140597"/>
        <dbReference type="EC" id="4.1.2.47"/>
    </reaction>
</comment>
<comment type="catalytic activity">
    <reaction evidence="12">
        <text>2-methylpropanal + hydrogen cyanide = (2S)-2-hydroxy-3-methylbutanenitrile</text>
        <dbReference type="Rhea" id="RHEA:77403"/>
        <dbReference type="ChEBI" id="CHEBI:18407"/>
        <dbReference type="ChEBI" id="CHEBI:48943"/>
        <dbReference type="ChEBI" id="CHEBI:197354"/>
    </reaction>
</comment>
<dbReference type="Gene3D" id="3.30.565.10">
    <property type="entry name" value="Histidine kinase-like ATPase, C-terminal domain"/>
    <property type="match status" value="1"/>
</dbReference>
<evidence type="ECO:0000259" key="23">
    <source>
        <dbReference type="Pfam" id="PF12697"/>
    </source>
</evidence>
<keyword evidence="25" id="KW-1185">Reference proteome</keyword>
<comment type="catalytic activity">
    <reaction evidence="7">
        <text>benzaldehyde + hydrogen cyanide = (S)-mandelonitrile</text>
        <dbReference type="Rhea" id="RHEA:77427"/>
        <dbReference type="ChEBI" id="CHEBI:17169"/>
        <dbReference type="ChEBI" id="CHEBI:18407"/>
        <dbReference type="ChEBI" id="CHEBI:36941"/>
    </reaction>
</comment>
<comment type="caution">
    <text evidence="24">The sequence shown here is derived from an EMBL/GenBank/DDBJ whole genome shotgun (WGS) entry which is preliminary data.</text>
</comment>
<evidence type="ECO:0000256" key="1">
    <source>
        <dbReference type="ARBA" id="ARBA00000185"/>
    </source>
</evidence>
<evidence type="ECO:0000256" key="8">
    <source>
        <dbReference type="ARBA" id="ARBA00050608"/>
    </source>
</evidence>
<evidence type="ECO:0000313" key="25">
    <source>
        <dbReference type="Proteomes" id="UP001359559"/>
    </source>
</evidence>
<protein>
    <recommendedName>
        <fullName evidence="19">(S)-hydroxynitrile lyase</fullName>
        <ecNumber evidence="18">4.1.2.47</ecNumber>
        <ecNumber evidence="2">5.6.2.2</ecNumber>
    </recommendedName>
    <alternativeName>
        <fullName evidence="20">2-hydroxy-2-methylpropanenitrile lyase</fullName>
    </alternativeName>
    <alternativeName>
        <fullName evidence="21">Acetone cyanohydrin lyase</fullName>
    </alternativeName>
    <alternativeName>
        <fullName evidence="22">Hydroxynitrile lyase</fullName>
    </alternativeName>
</protein>
<keyword evidence="3" id="KW-0413">Isomerase</keyword>
<evidence type="ECO:0000256" key="13">
    <source>
        <dbReference type="ARBA" id="ARBA00052511"/>
    </source>
</evidence>
<evidence type="ECO:0000256" key="18">
    <source>
        <dbReference type="ARBA" id="ARBA00066572"/>
    </source>
</evidence>
<dbReference type="GO" id="GO:0009696">
    <property type="term" value="P:salicylic acid metabolic process"/>
    <property type="evidence" value="ECO:0007669"/>
    <property type="project" value="TreeGrafter"/>
</dbReference>
<evidence type="ECO:0000256" key="22">
    <source>
        <dbReference type="ARBA" id="ARBA00079794"/>
    </source>
</evidence>
<evidence type="ECO:0000256" key="15">
    <source>
        <dbReference type="ARBA" id="ARBA00052609"/>
    </source>
</evidence>
<evidence type="ECO:0000256" key="7">
    <source>
        <dbReference type="ARBA" id="ARBA00050358"/>
    </source>
</evidence>
<dbReference type="GO" id="GO:0080032">
    <property type="term" value="F:methyl jasmonate esterase activity"/>
    <property type="evidence" value="ECO:0007669"/>
    <property type="project" value="TreeGrafter"/>
</dbReference>
<dbReference type="EC" id="4.1.2.47" evidence="18"/>
<comment type="catalytic activity">
    <reaction evidence="9">
        <text>butan-2-one + hydrogen cyanide = 2-hydroxy-2-methylbutanenitrile</text>
        <dbReference type="Rhea" id="RHEA:77467"/>
        <dbReference type="ChEBI" id="CHEBI:18407"/>
        <dbReference type="ChEBI" id="CHEBI:28398"/>
        <dbReference type="ChEBI" id="CHEBI:60954"/>
    </reaction>
    <physiologicalReaction direction="right-to-left" evidence="9">
        <dbReference type="Rhea" id="RHEA:77469"/>
    </physiologicalReaction>
</comment>
<evidence type="ECO:0000256" key="10">
    <source>
        <dbReference type="ARBA" id="ARBA00051735"/>
    </source>
</evidence>
<comment type="catalytic activity">
    <reaction evidence="11">
        <text>acrolein + hydrogen cyanide = (2S)-2-hydroxybut-3-enenitrile</text>
        <dbReference type="Rhea" id="RHEA:77411"/>
        <dbReference type="ChEBI" id="CHEBI:15368"/>
        <dbReference type="ChEBI" id="CHEBI:18407"/>
        <dbReference type="ChEBI" id="CHEBI:197356"/>
    </reaction>
</comment>
<organism evidence="24 25">
    <name type="scientific">Clitoria ternatea</name>
    <name type="common">Butterfly pea</name>
    <dbReference type="NCBI Taxonomy" id="43366"/>
    <lineage>
        <taxon>Eukaryota</taxon>
        <taxon>Viridiplantae</taxon>
        <taxon>Streptophyta</taxon>
        <taxon>Embryophyta</taxon>
        <taxon>Tracheophyta</taxon>
        <taxon>Spermatophyta</taxon>
        <taxon>Magnoliopsida</taxon>
        <taxon>eudicotyledons</taxon>
        <taxon>Gunneridae</taxon>
        <taxon>Pentapetalae</taxon>
        <taxon>rosids</taxon>
        <taxon>fabids</taxon>
        <taxon>Fabales</taxon>
        <taxon>Fabaceae</taxon>
        <taxon>Papilionoideae</taxon>
        <taxon>50 kb inversion clade</taxon>
        <taxon>NPAAA clade</taxon>
        <taxon>indigoferoid/millettioid clade</taxon>
        <taxon>Phaseoleae</taxon>
        <taxon>Clitoria</taxon>
    </lineage>
</organism>
<dbReference type="EC" id="5.6.2.2" evidence="2"/>
<comment type="catalytic activity">
    <reaction evidence="6">
        <text>2-hydroxy-2-methylpropanenitrile = acetone + hydrogen cyanide</text>
        <dbReference type="Rhea" id="RHEA:11932"/>
        <dbReference type="ChEBI" id="CHEBI:15347"/>
        <dbReference type="ChEBI" id="CHEBI:15348"/>
        <dbReference type="ChEBI" id="CHEBI:18407"/>
    </reaction>
    <physiologicalReaction direction="left-to-right" evidence="6">
        <dbReference type="Rhea" id="RHEA:11933"/>
    </physiologicalReaction>
</comment>
<name>A0AAN9P6Y8_CLITE</name>
<feature type="domain" description="AB hydrolase-1" evidence="23">
    <location>
        <begin position="568"/>
        <end position="814"/>
    </location>
</feature>
<accession>A0AAN9P6Y8</accession>
<reference evidence="24 25" key="1">
    <citation type="submission" date="2024-01" db="EMBL/GenBank/DDBJ databases">
        <title>The genomes of 5 underutilized Papilionoideae crops provide insights into root nodulation and disease resistance.</title>
        <authorList>
            <person name="Yuan L."/>
        </authorList>
    </citation>
    <scope>NUCLEOTIDE SEQUENCE [LARGE SCALE GENOMIC DNA]</scope>
    <source>
        <strain evidence="24">LY-2023</strain>
        <tissue evidence="24">Leaf</tissue>
    </source>
</reference>
<dbReference type="GO" id="GO:0080030">
    <property type="term" value="F:methyl indole-3-acetate esterase activity"/>
    <property type="evidence" value="ECO:0007669"/>
    <property type="project" value="TreeGrafter"/>
</dbReference>
<comment type="catalytic activity">
    <reaction evidence="5">
        <text>a monosubstituted aliphatic (S)-hydroxynitrile = an aldehyde + hydrogen cyanide</text>
        <dbReference type="Rhea" id="RHEA:56588"/>
        <dbReference type="ChEBI" id="CHEBI:17478"/>
        <dbReference type="ChEBI" id="CHEBI:18407"/>
        <dbReference type="ChEBI" id="CHEBI:140596"/>
        <dbReference type="EC" id="4.1.2.47"/>
    </reaction>
</comment>
<dbReference type="GO" id="GO:0006265">
    <property type="term" value="P:DNA topological change"/>
    <property type="evidence" value="ECO:0007669"/>
    <property type="project" value="InterPro"/>
</dbReference>
<evidence type="ECO:0000256" key="21">
    <source>
        <dbReference type="ARBA" id="ARBA00078291"/>
    </source>
</evidence>
<dbReference type="InterPro" id="IPR029058">
    <property type="entry name" value="AB_hydrolase_fold"/>
</dbReference>
<dbReference type="GO" id="GO:0047606">
    <property type="term" value="F:(S)-hydroxynitrile lyase activity"/>
    <property type="evidence" value="ECO:0007669"/>
    <property type="project" value="UniProtKB-EC"/>
</dbReference>
<evidence type="ECO:0000256" key="14">
    <source>
        <dbReference type="ARBA" id="ARBA00052600"/>
    </source>
</evidence>
<evidence type="ECO:0000256" key="2">
    <source>
        <dbReference type="ARBA" id="ARBA00012895"/>
    </source>
</evidence>
<evidence type="ECO:0000256" key="9">
    <source>
        <dbReference type="ARBA" id="ARBA00051647"/>
    </source>
</evidence>
<dbReference type="Proteomes" id="UP001359559">
    <property type="component" value="Unassembled WGS sequence"/>
</dbReference>
<dbReference type="InterPro" id="IPR036890">
    <property type="entry name" value="HATPase_C_sf"/>
</dbReference>
<comment type="catalytic activity">
    <reaction evidence="14">
        <text>2,2-dimethylpropanal + hydrogen cyanide = (2S)-2-hydroxy-3,3-dimethylbutanenitrile</text>
        <dbReference type="Rhea" id="RHEA:77407"/>
        <dbReference type="ChEBI" id="CHEBI:18407"/>
        <dbReference type="ChEBI" id="CHEBI:141557"/>
        <dbReference type="ChEBI" id="CHEBI:197355"/>
    </reaction>
</comment>
<evidence type="ECO:0000256" key="3">
    <source>
        <dbReference type="ARBA" id="ARBA00023235"/>
    </source>
</evidence>
<comment type="catalytic activity">
    <reaction evidence="13">
        <text>3-formylthiophene + hydrogen cyanide = (2S)-2-hydroxy-2-(thiophen-3-yl)acetonitrile</text>
        <dbReference type="Rhea" id="RHEA:77459"/>
        <dbReference type="ChEBI" id="CHEBI:18407"/>
        <dbReference type="ChEBI" id="CHEBI:87611"/>
        <dbReference type="ChEBI" id="CHEBI:197333"/>
    </reaction>
</comment>
<evidence type="ECO:0000256" key="6">
    <source>
        <dbReference type="ARBA" id="ARBA00050262"/>
    </source>
</evidence>
<dbReference type="SUPFAM" id="SSF53474">
    <property type="entry name" value="alpha/beta-Hydrolases"/>
    <property type="match status" value="2"/>
</dbReference>
<evidence type="ECO:0000256" key="17">
    <source>
        <dbReference type="ARBA" id="ARBA00060885"/>
    </source>
</evidence>
<dbReference type="GO" id="GO:0009694">
    <property type="term" value="P:jasmonic acid metabolic process"/>
    <property type="evidence" value="ECO:0007669"/>
    <property type="project" value="TreeGrafter"/>
</dbReference>
<comment type="catalytic activity">
    <reaction evidence="1">
        <text>ATP-dependent breakage, passage and rejoining of double-stranded DNA.</text>
        <dbReference type="EC" id="5.6.2.2"/>
    </reaction>
</comment>
<dbReference type="GO" id="GO:0080031">
    <property type="term" value="F:methyl salicylate esterase activity"/>
    <property type="evidence" value="ECO:0007669"/>
    <property type="project" value="TreeGrafter"/>
</dbReference>
<evidence type="ECO:0000256" key="4">
    <source>
        <dbReference type="ARBA" id="ARBA00050104"/>
    </source>
</evidence>
<evidence type="ECO:0000256" key="11">
    <source>
        <dbReference type="ARBA" id="ARBA00051977"/>
    </source>
</evidence>
<gene>
    <name evidence="24" type="ORF">RJT34_22333</name>
</gene>
<dbReference type="InterPro" id="IPR000073">
    <property type="entry name" value="AB_hydrolase_1"/>
</dbReference>
<sequence length="824" mass="92449">MDSLKVTIDAEQNTVSVYNNGDGVPVVIHQEEKVCVPELIFGHLLTSSNYDNNVKKTTGGRNGYGAKLTNIFSTEFVIETADGKRQKKYKQVFNNNTGKKSEPAITKCKDGENWTKVTFKPDLEKFKMTYLEEDVVALMKKRVLDMAGCLGKAVKVELNGRVIRMKSFRDYADLYLKSAEKNRPVPLPRYVNEKGDYEYPLSMFKETFSLKSSARLASIVEPRRISFLMMPNTNRILFLRTNKSRLRSAVLWLYDGGPWSRRHRGGLRSREERRERERSRFFGIVKKEIRHGSTVEADLVMESQRKGFTRQILIVAWHFVLVHGGSHGAWCWYKVATLLKSAGHNVTALDLAGCGINPKQVHEIRSISEYYEPLMTFMDSVPPKEKVILVCHSFGGISVSVAMEKFPEKISVAVFVTASVINENFTAQAAIEEMLRVVGPLMTDTQYSLSDVPNKPPTALLLGPKAIASNFYQFSPSEDLALALSLLRPHPIFNDVEALLKETTITQQRNGSVPKVYIISKGDKIKTEDSQLWVIERTGPYAEVKVIADSDHMESKTKMESPQFPKHFVLVHGGCHGAWCWYKVATLLKSAGHNVTALDLAGCGINPKQVHEIRSISDYYEPLMTFMDSVPPKEKVILVCHSFGGISVSVAMEKFPEKISVAVFVTASAINENLTAQAAFEEFAEMTTRMGSLMDTHYFFLDGPNKPPTALLLGPKAMTSNFYQLSPPEDLALALSLLRPHPIFNDVEALLKETTITQQRNGSVPKVYIISKGDKIKTEESQLWIIERTGPYAEVKVIADSDHMAMLSKPKELVTHILSIANNY</sequence>
<dbReference type="InterPro" id="IPR001241">
    <property type="entry name" value="Topo_IIA"/>
</dbReference>
<evidence type="ECO:0000313" key="24">
    <source>
        <dbReference type="EMBL" id="KAK7286956.1"/>
    </source>
</evidence>
<feature type="domain" description="AB hydrolase-1" evidence="23">
    <location>
        <begin position="319"/>
        <end position="553"/>
    </location>
</feature>
<dbReference type="GO" id="GO:0005524">
    <property type="term" value="F:ATP binding"/>
    <property type="evidence" value="ECO:0007669"/>
    <property type="project" value="InterPro"/>
</dbReference>
<evidence type="ECO:0000256" key="19">
    <source>
        <dbReference type="ARBA" id="ARBA00069221"/>
    </source>
</evidence>
<dbReference type="FunFam" id="3.40.50.1820:FF:000051">
    <property type="entry name" value="(S)-hydroxynitrile lyase"/>
    <property type="match status" value="2"/>
</dbReference>
<dbReference type="PANTHER" id="PTHR10992">
    <property type="entry name" value="METHYLESTERASE FAMILY MEMBER"/>
    <property type="match status" value="1"/>
</dbReference>
<evidence type="ECO:0000256" key="5">
    <source>
        <dbReference type="ARBA" id="ARBA00050241"/>
    </source>
</evidence>
<comment type="catalytic activity">
    <reaction evidence="4">
        <text>4-methoxybenzaldehyde + hydrogen cyanide = (2S)-2-hydroxy-2-(4-methoxyphenyl)acetonitrile</text>
        <dbReference type="Rhea" id="RHEA:77447"/>
        <dbReference type="ChEBI" id="CHEBI:18407"/>
        <dbReference type="ChEBI" id="CHEBI:28235"/>
        <dbReference type="ChEBI" id="CHEBI:197328"/>
    </reaction>
</comment>
<dbReference type="Pfam" id="PF12697">
    <property type="entry name" value="Abhydrolase_6"/>
    <property type="match status" value="2"/>
</dbReference>
<comment type="catalytic activity">
    <reaction evidence="8">
        <text>formylthiophene + hydrogen cyanide = (2R)-2-hydroxy-2-(thiophen-2-yl)acetonitrile</text>
        <dbReference type="Rhea" id="RHEA:77455"/>
        <dbReference type="ChEBI" id="CHEBI:18407"/>
        <dbReference type="ChEBI" id="CHEBI:87301"/>
        <dbReference type="ChEBI" id="CHEBI:197332"/>
    </reaction>
</comment>
<dbReference type="SUPFAM" id="SSF55874">
    <property type="entry name" value="ATPase domain of HSP90 chaperone/DNA topoisomerase II/histidine kinase"/>
    <property type="match status" value="1"/>
</dbReference>
<dbReference type="PRINTS" id="PR00418">
    <property type="entry name" value="TPI2FAMILY"/>
</dbReference>
<dbReference type="EMBL" id="JAYKXN010000005">
    <property type="protein sequence ID" value="KAK7286956.1"/>
    <property type="molecule type" value="Genomic_DNA"/>
</dbReference>
<dbReference type="GO" id="GO:0003918">
    <property type="term" value="F:DNA topoisomerase type II (double strand cut, ATP-hydrolyzing) activity"/>
    <property type="evidence" value="ECO:0007669"/>
    <property type="project" value="UniProtKB-EC"/>
</dbReference>
<dbReference type="AlphaFoldDB" id="A0AAN9P6Y8"/>
<comment type="catalytic activity">
    <reaction evidence="15">
        <text>cyclohexanecarbaldehyde + hydrogen cyanide = (2S)-2-cyclohexyl-2-hydroxyacetonitrile</text>
        <dbReference type="Rhea" id="RHEA:77423"/>
        <dbReference type="ChEBI" id="CHEBI:18407"/>
        <dbReference type="ChEBI" id="CHEBI:197359"/>
        <dbReference type="ChEBI" id="CHEBI:197360"/>
    </reaction>
</comment>
<evidence type="ECO:0000256" key="12">
    <source>
        <dbReference type="ARBA" id="ARBA00052033"/>
    </source>
</evidence>
<evidence type="ECO:0000256" key="16">
    <source>
        <dbReference type="ARBA" id="ARBA00052826"/>
    </source>
</evidence>
<evidence type="ECO:0000256" key="20">
    <source>
        <dbReference type="ARBA" id="ARBA00076040"/>
    </source>
</evidence>
<comment type="catalytic activity">
    <reaction evidence="16">
        <text>an aromatic (S)-hydroxynitrile = an aromatic aldehyde + hydrogen cyanide</text>
        <dbReference type="Rhea" id="RHEA:54660"/>
        <dbReference type="ChEBI" id="CHEBI:18407"/>
        <dbReference type="ChEBI" id="CHEBI:33855"/>
        <dbReference type="ChEBI" id="CHEBI:138306"/>
        <dbReference type="EC" id="4.1.2.47"/>
    </reaction>
</comment>
<dbReference type="GO" id="GO:0003677">
    <property type="term" value="F:DNA binding"/>
    <property type="evidence" value="ECO:0007669"/>
    <property type="project" value="InterPro"/>
</dbReference>
<comment type="similarity">
    <text evidence="17">Belongs to the AB hydrolase superfamily. Hydroxynitrile lyase family.</text>
</comment>
<dbReference type="SMART" id="SM00433">
    <property type="entry name" value="TOP2c"/>
    <property type="match status" value="1"/>
</dbReference>
<dbReference type="InterPro" id="IPR045889">
    <property type="entry name" value="MES/HNL"/>
</dbReference>